<sequence>MFALFRVQLGHWVVPAWTADTVDIDTREAPPRCPRRVTSGDFVRFHYNGSLPDGTPFESSYSAGEAYAMFVGKEQMTKGLDLGLLEMCVNELRLIKIPPHLAYGSKGVDGKIPADSSLHFSVQLLDVWNLEDKVQVESHYIPEQCPRKVQSSDYVRYHYNGTLLDGTSFDSSYSRNQTYNTYVGIGWLIAGMDQGLIGMCIGEHRHITIPPVLAYGEKGYEPVIPPQASLVFNVVLLDLHNPKDTVVIKTTFSPDNCTRRTQAKDFIRYHYNGTLLDGTMFDSSYQRNKTYNTYLGMGYIIKGMDEGLLGMCTGEHRTITMPPHLAYGEQGAGSIPGSAVLVFDVILVDFHNPTDEVQTEIFALPDNCVRKSRKGDLLRLRYNTTLMDGTLLDSSDMYGKTYNVVLGSGRLVSGMESALAGMCVSEKRRGTIPPHLAYGEEGIAGDVPGSAVLLFDVELIGLEEGLPDGYLFIWHDEVPSNLFELMDGDKDEKITLEEFSSYIKKEVDNGKGRLAPGFEADSIIKDMFSNQDRNKDGEISAPEFKLKADEDLEKHDEL</sequence>
<keyword evidence="8" id="KW-0106">Calcium</keyword>
<evidence type="ECO:0000313" key="19">
    <source>
        <dbReference type="Proteomes" id="UP000694388"/>
    </source>
</evidence>
<dbReference type="InterPro" id="IPR018247">
    <property type="entry name" value="EF_Hand_1_Ca_BS"/>
</dbReference>
<dbReference type="Gene3D" id="1.10.238.10">
    <property type="entry name" value="EF-hand"/>
    <property type="match status" value="1"/>
</dbReference>
<evidence type="ECO:0000256" key="11">
    <source>
        <dbReference type="ARBA" id="ARBA00023235"/>
    </source>
</evidence>
<dbReference type="GO" id="GO:0005783">
    <property type="term" value="C:endoplasmic reticulum"/>
    <property type="evidence" value="ECO:0007669"/>
    <property type="project" value="UniProtKB-SubCell"/>
</dbReference>
<feature type="chain" id="PRO_5034468302" description="peptidylprolyl isomerase" evidence="15">
    <location>
        <begin position="19"/>
        <end position="558"/>
    </location>
</feature>
<organism evidence="18 19">
    <name type="scientific">Eptatretus burgeri</name>
    <name type="common">Inshore hagfish</name>
    <dbReference type="NCBI Taxonomy" id="7764"/>
    <lineage>
        <taxon>Eukaryota</taxon>
        <taxon>Metazoa</taxon>
        <taxon>Chordata</taxon>
        <taxon>Craniata</taxon>
        <taxon>Vertebrata</taxon>
        <taxon>Cyclostomata</taxon>
        <taxon>Myxini</taxon>
        <taxon>Myxiniformes</taxon>
        <taxon>Myxinidae</taxon>
        <taxon>Eptatretinae</taxon>
        <taxon>Eptatretus</taxon>
    </lineage>
</organism>
<dbReference type="Pfam" id="PF13202">
    <property type="entry name" value="EF-hand_5"/>
    <property type="match status" value="1"/>
</dbReference>
<comment type="subcellular location">
    <subcellularLocation>
        <location evidence="2">Endoplasmic reticulum</location>
    </subcellularLocation>
</comment>
<keyword evidence="11 13" id="KW-0413">Isomerase</keyword>
<dbReference type="InterPro" id="IPR051989">
    <property type="entry name" value="FKBP-like_isomerase"/>
</dbReference>
<feature type="domain" description="PPIase FKBP-type" evidence="16">
    <location>
        <begin position="40"/>
        <end position="128"/>
    </location>
</feature>
<evidence type="ECO:0000256" key="12">
    <source>
        <dbReference type="ARBA" id="ARBA00055986"/>
    </source>
</evidence>
<dbReference type="PANTHER" id="PTHR46046:SF5">
    <property type="entry name" value="PEPTIDYLPROLYL ISOMERASE"/>
    <property type="match status" value="1"/>
</dbReference>
<feature type="domain" description="PPIase FKBP-type" evidence="16">
    <location>
        <begin position="264"/>
        <end position="351"/>
    </location>
</feature>
<evidence type="ECO:0000256" key="3">
    <source>
        <dbReference type="ARBA" id="ARBA00013194"/>
    </source>
</evidence>
<evidence type="ECO:0000313" key="18">
    <source>
        <dbReference type="Ensembl" id="ENSEBUP00000004574.1"/>
    </source>
</evidence>
<comment type="catalytic activity">
    <reaction evidence="1 13">
        <text>[protein]-peptidylproline (omega=180) = [protein]-peptidylproline (omega=0)</text>
        <dbReference type="Rhea" id="RHEA:16237"/>
        <dbReference type="Rhea" id="RHEA-COMP:10747"/>
        <dbReference type="Rhea" id="RHEA-COMP:10748"/>
        <dbReference type="ChEBI" id="CHEBI:83833"/>
        <dbReference type="ChEBI" id="CHEBI:83834"/>
        <dbReference type="EC" id="5.2.1.8"/>
    </reaction>
</comment>
<keyword evidence="9 13" id="KW-0697">Rotamase</keyword>
<evidence type="ECO:0000256" key="13">
    <source>
        <dbReference type="PROSITE-ProRule" id="PRU00277"/>
    </source>
</evidence>
<dbReference type="InterPro" id="IPR046357">
    <property type="entry name" value="PPIase_dom_sf"/>
</dbReference>
<evidence type="ECO:0000256" key="2">
    <source>
        <dbReference type="ARBA" id="ARBA00004240"/>
    </source>
</evidence>
<dbReference type="SUPFAM" id="SSF47473">
    <property type="entry name" value="EF-hand"/>
    <property type="match status" value="1"/>
</dbReference>
<evidence type="ECO:0000256" key="5">
    <source>
        <dbReference type="ARBA" id="ARBA00022729"/>
    </source>
</evidence>
<keyword evidence="5 15" id="KW-0732">Signal</keyword>
<feature type="compositionally biased region" description="Basic and acidic residues" evidence="14">
    <location>
        <begin position="532"/>
        <end position="558"/>
    </location>
</feature>
<keyword evidence="6" id="KW-0677">Repeat</keyword>
<dbReference type="PANTHER" id="PTHR46046">
    <property type="entry name" value="PEPTIDYLPROLYL ISOMERASE"/>
    <property type="match status" value="1"/>
</dbReference>
<evidence type="ECO:0000259" key="17">
    <source>
        <dbReference type="PROSITE" id="PS50222"/>
    </source>
</evidence>
<dbReference type="Proteomes" id="UP000694388">
    <property type="component" value="Unplaced"/>
</dbReference>
<evidence type="ECO:0000256" key="6">
    <source>
        <dbReference type="ARBA" id="ARBA00022737"/>
    </source>
</evidence>
<dbReference type="GO" id="GO:0003755">
    <property type="term" value="F:peptidyl-prolyl cis-trans isomerase activity"/>
    <property type="evidence" value="ECO:0007669"/>
    <property type="project" value="UniProtKB-KW"/>
</dbReference>
<feature type="domain" description="PPIase FKBP-type" evidence="16">
    <location>
        <begin position="152"/>
        <end position="240"/>
    </location>
</feature>
<evidence type="ECO:0000259" key="16">
    <source>
        <dbReference type="PROSITE" id="PS50059"/>
    </source>
</evidence>
<accession>A0A8C4PYA7</accession>
<evidence type="ECO:0000256" key="14">
    <source>
        <dbReference type="SAM" id="MobiDB-lite"/>
    </source>
</evidence>
<feature type="region of interest" description="Disordered" evidence="14">
    <location>
        <begin position="531"/>
        <end position="558"/>
    </location>
</feature>
<keyword evidence="4" id="KW-0479">Metal-binding</keyword>
<dbReference type="CDD" id="cd00051">
    <property type="entry name" value="EFh"/>
    <property type="match status" value="1"/>
</dbReference>
<dbReference type="InterPro" id="IPR011992">
    <property type="entry name" value="EF-hand-dom_pair"/>
</dbReference>
<dbReference type="PROSITE" id="PS50222">
    <property type="entry name" value="EF_HAND_2"/>
    <property type="match status" value="2"/>
</dbReference>
<keyword evidence="7" id="KW-0256">Endoplasmic reticulum</keyword>
<evidence type="ECO:0000256" key="10">
    <source>
        <dbReference type="ARBA" id="ARBA00023180"/>
    </source>
</evidence>
<dbReference type="EC" id="5.2.1.8" evidence="3 13"/>
<reference evidence="18" key="1">
    <citation type="submission" date="2025-08" db="UniProtKB">
        <authorList>
            <consortium name="Ensembl"/>
        </authorList>
    </citation>
    <scope>IDENTIFICATION</scope>
</reference>
<dbReference type="InterPro" id="IPR001179">
    <property type="entry name" value="PPIase_FKBP_dom"/>
</dbReference>
<evidence type="ECO:0000256" key="15">
    <source>
        <dbReference type="SAM" id="SignalP"/>
    </source>
</evidence>
<evidence type="ECO:0000256" key="1">
    <source>
        <dbReference type="ARBA" id="ARBA00000971"/>
    </source>
</evidence>
<reference evidence="18" key="2">
    <citation type="submission" date="2025-09" db="UniProtKB">
        <authorList>
            <consortium name="Ensembl"/>
        </authorList>
    </citation>
    <scope>IDENTIFICATION</scope>
</reference>
<feature type="domain" description="EF-hand" evidence="17">
    <location>
        <begin position="474"/>
        <end position="509"/>
    </location>
</feature>
<dbReference type="PROSITE" id="PS50059">
    <property type="entry name" value="FKBP_PPIASE"/>
    <property type="match status" value="4"/>
</dbReference>
<name>A0A8C4PYA7_EPTBU</name>
<dbReference type="Gene3D" id="3.10.50.40">
    <property type="match status" value="4"/>
</dbReference>
<dbReference type="Ensembl" id="ENSEBUT00000005012.1">
    <property type="protein sequence ID" value="ENSEBUP00000004574.1"/>
    <property type="gene ID" value="ENSEBUG00000003217.1"/>
</dbReference>
<proteinExistence type="predicted"/>
<evidence type="ECO:0000256" key="7">
    <source>
        <dbReference type="ARBA" id="ARBA00022824"/>
    </source>
</evidence>
<dbReference type="GO" id="GO:0005509">
    <property type="term" value="F:calcium ion binding"/>
    <property type="evidence" value="ECO:0007669"/>
    <property type="project" value="InterPro"/>
</dbReference>
<dbReference type="InterPro" id="IPR002048">
    <property type="entry name" value="EF_hand_dom"/>
</dbReference>
<evidence type="ECO:0000256" key="8">
    <source>
        <dbReference type="ARBA" id="ARBA00022837"/>
    </source>
</evidence>
<keyword evidence="10" id="KW-0325">Glycoprotein</keyword>
<dbReference type="SMART" id="SM00054">
    <property type="entry name" value="EFh"/>
    <property type="match status" value="2"/>
</dbReference>
<protein>
    <recommendedName>
        <fullName evidence="3 13">peptidylprolyl isomerase</fullName>
        <ecNumber evidence="3 13">5.2.1.8</ecNumber>
    </recommendedName>
</protein>
<keyword evidence="19" id="KW-1185">Reference proteome</keyword>
<feature type="domain" description="PPIase FKBP-type" evidence="16">
    <location>
        <begin position="375"/>
        <end position="463"/>
    </location>
</feature>
<dbReference type="PROSITE" id="PS00018">
    <property type="entry name" value="EF_HAND_1"/>
    <property type="match status" value="1"/>
</dbReference>
<evidence type="ECO:0000256" key="4">
    <source>
        <dbReference type="ARBA" id="ARBA00022723"/>
    </source>
</evidence>
<comment type="function">
    <text evidence="12">PPIases accelerate the folding of proteins during protein synthesis.</text>
</comment>
<dbReference type="FunFam" id="3.10.50.40:FF:000002">
    <property type="entry name" value="Peptidylprolyl isomerase"/>
    <property type="match status" value="3"/>
</dbReference>
<evidence type="ECO:0000256" key="9">
    <source>
        <dbReference type="ARBA" id="ARBA00023110"/>
    </source>
</evidence>
<feature type="signal peptide" evidence="15">
    <location>
        <begin position="1"/>
        <end position="18"/>
    </location>
</feature>
<dbReference type="GeneTree" id="ENSGT00940000157125"/>
<dbReference type="Pfam" id="PF00254">
    <property type="entry name" value="FKBP_C"/>
    <property type="match status" value="4"/>
</dbReference>
<dbReference type="SUPFAM" id="SSF54534">
    <property type="entry name" value="FKBP-like"/>
    <property type="match status" value="4"/>
</dbReference>
<dbReference type="AlphaFoldDB" id="A0A8C4PYA7"/>
<feature type="domain" description="EF-hand" evidence="17">
    <location>
        <begin position="519"/>
        <end position="554"/>
    </location>
</feature>